<accession>A0A7K4MRX9</accession>
<comment type="caution">
    <text evidence="1">The sequence shown here is derived from an EMBL/GenBank/DDBJ whole genome shotgun (WGS) entry which is preliminary data.</text>
</comment>
<dbReference type="EMBL" id="JACASV010000040">
    <property type="protein sequence ID" value="NWJ43656.1"/>
    <property type="molecule type" value="Genomic_DNA"/>
</dbReference>
<evidence type="ECO:0000313" key="2">
    <source>
        <dbReference type="Proteomes" id="UP000523105"/>
    </source>
</evidence>
<evidence type="ECO:0000313" key="1">
    <source>
        <dbReference type="EMBL" id="NWJ43656.1"/>
    </source>
</evidence>
<sequence length="730" mass="73655">DLTGNIKNRTIDGTLNITGIVSASSDLWVGGDVHAVGNITFEAGAGGTITLGDSAADNVIFGADVQSSIIPDASDSYDLGSTGQRWNNLWISGSITANGGAHSLTSATTIDLDAEGALTLDGGSITIGGDADVAIDIDSSTFDLDASGALTLTSTTMAFDPSSTFDLDAAGAITIDGSSISLGTDSDVAFDIDTSTLDIDSSGVITIDSTAAISLGAGASSDFTTTAGALTLNGAGGVSIAGNGSEIDITTAGATLDVNAGIIDIDATGGAVNIDSDTGINIGTTADVAVNVDASTFDLDASGALTLDSATSIAIGTNANKPIDINSTTLNIDSSGAITIDSTAGISIDGAAASNLSTSAGAITISGNNGLHLQEGGTDVITISDTRDVLFGRTGGSTSDPDFEVDGYARFDGITEFETIDVDGTSDFAQAAVFNSRVDIGGALAVTGSVYILGNFEVGGATTFITSSNLLIGDNIIELNTAGAAADAGIYVYDVTGNQTGSILWDRTNNYWKGGLKDSEYRLPEQVSTSNLTANRLVYADASGRISSSNNISDMETYIDVNDVDLTSVNKLEGIDTVTYIDLGNSDSIEVKGNLFPTSHNADDLGKTSQRFANLWLQGNADLEGNIDVNGIANLDVTDIDGTLDVAGVADFHARVDAQTSLQVTGSVYVSAGASVAAVSASLVSFRNDSNTQLGYLASADTQAVTTGVVGYNASTGNLTISSVIDGGSF</sequence>
<organism evidence="1 2">
    <name type="scientific">Marine Group I thaumarchaeote</name>
    <dbReference type="NCBI Taxonomy" id="2511932"/>
    <lineage>
        <taxon>Archaea</taxon>
        <taxon>Nitrososphaerota</taxon>
        <taxon>Marine Group I</taxon>
    </lineage>
</organism>
<feature type="non-terminal residue" evidence="1">
    <location>
        <position position="1"/>
    </location>
</feature>
<gene>
    <name evidence="1" type="ORF">HX837_05580</name>
</gene>
<name>A0A7K4MRX9_9ARCH</name>
<dbReference type="AlphaFoldDB" id="A0A7K4MRX9"/>
<dbReference type="Proteomes" id="UP000523105">
    <property type="component" value="Unassembled WGS sequence"/>
</dbReference>
<protein>
    <submittedName>
        <fullName evidence="1">Uncharacterized protein</fullName>
    </submittedName>
</protein>
<reference evidence="1 2" key="1">
    <citation type="journal article" date="2019" name="Environ. Microbiol.">
        <title>Genomics insights into ecotype formation of ammonia-oxidizing archaea in the deep ocean.</title>
        <authorList>
            <person name="Wang Y."/>
            <person name="Huang J.M."/>
            <person name="Cui G.J."/>
            <person name="Nunoura T."/>
            <person name="Takaki Y."/>
            <person name="Li W.L."/>
            <person name="Li J."/>
            <person name="Gao Z.M."/>
            <person name="Takai K."/>
            <person name="Zhang A.Q."/>
            <person name="Stepanauskas R."/>
        </authorList>
    </citation>
    <scope>NUCLEOTIDE SEQUENCE [LARGE SCALE GENOMIC DNA]</scope>
    <source>
        <strain evidence="1 2">L15b</strain>
    </source>
</reference>
<proteinExistence type="predicted"/>